<sequence>MFSMDCAQCPARPRQCEDCVVSVLLSDEPQVDALSEESCGYVLESEVRSAIEVLMELGMVSTVEIMAAESAA</sequence>
<dbReference type="KEGG" id="dpc:A6048_06235"/>
<organism evidence="1 2">
    <name type="scientific">Dietzia psychralcaliphila</name>
    <dbReference type="NCBI Taxonomy" id="139021"/>
    <lineage>
        <taxon>Bacteria</taxon>
        <taxon>Bacillati</taxon>
        <taxon>Actinomycetota</taxon>
        <taxon>Actinomycetes</taxon>
        <taxon>Mycobacteriales</taxon>
        <taxon>Dietziaceae</taxon>
        <taxon>Dietzia</taxon>
    </lineage>
</organism>
<proteinExistence type="predicted"/>
<dbReference type="Proteomes" id="UP000244903">
    <property type="component" value="Chromosome"/>
</dbReference>
<accession>A0AAD0JSU0</accession>
<reference evidence="1 2" key="1">
    <citation type="submission" date="2016-04" db="EMBL/GenBank/DDBJ databases">
        <title>Complete genome sequence of the haloalkaliphilic hydrocarbon-degrading bacterium Dietzia psychralcaliphila ILA-1T, isolated from a drain of a fish product-processing plant.</title>
        <authorList>
            <person name="Zhao J."/>
            <person name="Hu B."/>
            <person name="Geng S."/>
            <person name="Nie Y."/>
            <person name="Tang Y."/>
        </authorList>
    </citation>
    <scope>NUCLEOTIDE SEQUENCE [LARGE SCALE GENOMIC DNA]</scope>
    <source>
        <strain evidence="1 2">ILA-1</strain>
    </source>
</reference>
<protein>
    <submittedName>
        <fullName evidence="1">Uncharacterized protein</fullName>
    </submittedName>
</protein>
<name>A0AAD0JSU0_9ACTN</name>
<dbReference type="AlphaFoldDB" id="A0AAD0JSU0"/>
<evidence type="ECO:0000313" key="1">
    <source>
        <dbReference type="EMBL" id="AWH95145.1"/>
    </source>
</evidence>
<evidence type="ECO:0000313" key="2">
    <source>
        <dbReference type="Proteomes" id="UP000244903"/>
    </source>
</evidence>
<keyword evidence="2" id="KW-1185">Reference proteome</keyword>
<gene>
    <name evidence="1" type="ORF">A6048_06235</name>
</gene>
<dbReference type="EMBL" id="CP015453">
    <property type="protein sequence ID" value="AWH95145.1"/>
    <property type="molecule type" value="Genomic_DNA"/>
</dbReference>